<dbReference type="OrthoDB" id="10252683at2759"/>
<dbReference type="Pfam" id="PF00253">
    <property type="entry name" value="Ribosomal_S14"/>
    <property type="match status" value="1"/>
</dbReference>
<dbReference type="GO" id="GO:0008270">
    <property type="term" value="F:zinc ion binding"/>
    <property type="evidence" value="ECO:0007669"/>
    <property type="project" value="InterPro"/>
</dbReference>
<dbReference type="InterPro" id="IPR043140">
    <property type="entry name" value="Ribosomal_uS14_sf"/>
</dbReference>
<dbReference type="PANTHER" id="PTHR12010">
    <property type="entry name" value="40S RIBOSOMAL PROTEIN S29"/>
    <property type="match status" value="1"/>
</dbReference>
<dbReference type="Proteomes" id="UP000011014">
    <property type="component" value="Unassembled WGS sequence"/>
</dbReference>
<dbReference type="Proteomes" id="UP000001307">
    <property type="component" value="Unassembled WGS sequence"/>
</dbReference>
<evidence type="ECO:0000256" key="4">
    <source>
        <dbReference type="ARBA" id="ARBA00023274"/>
    </source>
</evidence>
<gene>
    <name evidence="7" type="ORF">GSOID_T00009155001</name>
    <name evidence="8" type="ORF">GSOID_T00021606001</name>
</gene>
<accession>E4WW87</accession>
<dbReference type="InterPro" id="IPR039744">
    <property type="entry name" value="RIbosomal_uS14_euk_arc"/>
</dbReference>
<evidence type="ECO:0000256" key="6">
    <source>
        <dbReference type="ARBA" id="ARBA00035455"/>
    </source>
</evidence>
<evidence type="ECO:0000313" key="8">
    <source>
        <dbReference type="EMBL" id="CBY33680.1"/>
    </source>
</evidence>
<reference evidence="7" key="1">
    <citation type="journal article" date="2010" name="Science">
        <title>Plasticity of animal genome architecture unmasked by rapid evolution of a pelagic tunicate.</title>
        <authorList>
            <person name="Denoeud F."/>
            <person name="Henriet S."/>
            <person name="Mungpakdee S."/>
            <person name="Aury J.M."/>
            <person name="Da Silva C."/>
            <person name="Brinkmann H."/>
            <person name="Mikhaleva J."/>
            <person name="Olsen L.C."/>
            <person name="Jubin C."/>
            <person name="Canestro C."/>
            <person name="Bouquet J.M."/>
            <person name="Danks G."/>
            <person name="Poulain J."/>
            <person name="Campsteijn C."/>
            <person name="Adamski M."/>
            <person name="Cross I."/>
            <person name="Yadetie F."/>
            <person name="Muffato M."/>
            <person name="Louis A."/>
            <person name="Butcher S."/>
            <person name="Tsagkogeorga G."/>
            <person name="Konrad A."/>
            <person name="Singh S."/>
            <person name="Jensen M.F."/>
            <person name="Cong E.H."/>
            <person name="Eikeseth-Otteraa H."/>
            <person name="Noel B."/>
            <person name="Anthouard V."/>
            <person name="Porcel B.M."/>
            <person name="Kachouri-Lafond R."/>
            <person name="Nishino A."/>
            <person name="Ugolini M."/>
            <person name="Chourrout P."/>
            <person name="Nishida H."/>
            <person name="Aasland R."/>
            <person name="Huzurbazar S."/>
            <person name="Westhof E."/>
            <person name="Delsuc F."/>
            <person name="Lehrach H."/>
            <person name="Reinhardt R."/>
            <person name="Weissenbach J."/>
            <person name="Roy S.W."/>
            <person name="Artiguenave F."/>
            <person name="Postlethwait J.H."/>
            <person name="Manak J.R."/>
            <person name="Thompson E.M."/>
            <person name="Jaillon O."/>
            <person name="Du Pasquier L."/>
            <person name="Boudinot P."/>
            <person name="Liberles D.A."/>
            <person name="Volff J.N."/>
            <person name="Philippe H."/>
            <person name="Lenhard B."/>
            <person name="Roest Crollius H."/>
            <person name="Wincker P."/>
            <person name="Chourrout D."/>
        </authorList>
    </citation>
    <scope>NUCLEOTIDE SEQUENCE [LARGE SCALE GENOMIC DNA]</scope>
</reference>
<evidence type="ECO:0000313" key="7">
    <source>
        <dbReference type="EMBL" id="CBY21391.1"/>
    </source>
</evidence>
<dbReference type="EMBL" id="FN653017">
    <property type="protein sequence ID" value="CBY21391.1"/>
    <property type="molecule type" value="Genomic_DNA"/>
</dbReference>
<organism evidence="7">
    <name type="scientific">Oikopleura dioica</name>
    <name type="common">Tunicate</name>
    <dbReference type="NCBI Taxonomy" id="34765"/>
    <lineage>
        <taxon>Eukaryota</taxon>
        <taxon>Metazoa</taxon>
        <taxon>Chordata</taxon>
        <taxon>Tunicata</taxon>
        <taxon>Appendicularia</taxon>
        <taxon>Copelata</taxon>
        <taxon>Oikopleuridae</taxon>
        <taxon>Oikopleura</taxon>
    </lineage>
</organism>
<comment type="similarity">
    <text evidence="1">Belongs to the universal ribosomal protein uS14 family.</text>
</comment>
<keyword evidence="9" id="KW-1185">Reference proteome</keyword>
<keyword evidence="3" id="KW-0689">Ribosomal protein</keyword>
<dbReference type="Gene3D" id="4.10.830.10">
    <property type="entry name" value="30s Ribosomal Protein S14, Chain N"/>
    <property type="match status" value="1"/>
</dbReference>
<dbReference type="GO" id="GO:0022627">
    <property type="term" value="C:cytosolic small ribosomal subunit"/>
    <property type="evidence" value="ECO:0007669"/>
    <property type="project" value="TreeGrafter"/>
</dbReference>
<protein>
    <recommendedName>
        <fullName evidence="5">Small ribosomal subunit protein uS14</fullName>
    </recommendedName>
    <alternativeName>
        <fullName evidence="6">40S ribosomal protein S29</fullName>
    </alternativeName>
</protein>
<evidence type="ECO:0000256" key="3">
    <source>
        <dbReference type="ARBA" id="ARBA00022980"/>
    </source>
</evidence>
<dbReference type="FunFam" id="4.10.830.10:FF:000002">
    <property type="entry name" value="40S ribosomal protein S29"/>
    <property type="match status" value="1"/>
</dbReference>
<dbReference type="GO" id="GO:0003735">
    <property type="term" value="F:structural constituent of ribosome"/>
    <property type="evidence" value="ECO:0007669"/>
    <property type="project" value="InterPro"/>
</dbReference>
<evidence type="ECO:0000313" key="9">
    <source>
        <dbReference type="Proteomes" id="UP000001307"/>
    </source>
</evidence>
<dbReference type="PANTHER" id="PTHR12010:SF2">
    <property type="entry name" value="40S RIBOSOMAL PROTEIN S29"/>
    <property type="match status" value="1"/>
</dbReference>
<dbReference type="GO" id="GO:0002181">
    <property type="term" value="P:cytoplasmic translation"/>
    <property type="evidence" value="ECO:0007669"/>
    <property type="project" value="TreeGrafter"/>
</dbReference>
<dbReference type="AlphaFoldDB" id="E4WW87"/>
<dbReference type="FunCoup" id="E4WW87">
    <property type="interactions" value="451"/>
</dbReference>
<dbReference type="InParanoid" id="E4WW87"/>
<evidence type="ECO:0000256" key="2">
    <source>
        <dbReference type="ARBA" id="ARBA00011542"/>
    </source>
</evidence>
<comment type="subunit">
    <text evidence="2">Component of the 40S small ribosomal subunit.</text>
</comment>
<proteinExistence type="inferred from homology"/>
<dbReference type="InterPro" id="IPR001209">
    <property type="entry name" value="Ribosomal_uS14"/>
</dbReference>
<dbReference type="EMBL" id="FN654436">
    <property type="protein sequence ID" value="CBY33680.1"/>
    <property type="molecule type" value="Genomic_DNA"/>
</dbReference>
<sequence>MGHENIWFAHKGKNTKGRGFRQCRITGCRSGLIRKYGLNVSRRAFREIAHTVGFQKLD</sequence>
<evidence type="ECO:0000256" key="5">
    <source>
        <dbReference type="ARBA" id="ARBA00035167"/>
    </source>
</evidence>
<keyword evidence="4" id="KW-0687">Ribonucleoprotein</keyword>
<name>E4WW87_OIKDI</name>
<evidence type="ECO:0000256" key="1">
    <source>
        <dbReference type="ARBA" id="ARBA00009083"/>
    </source>
</evidence>